<dbReference type="InterPro" id="IPR006357">
    <property type="entry name" value="HAD-SF_hydro_IIA"/>
</dbReference>
<dbReference type="Pfam" id="PF13242">
    <property type="entry name" value="Hydrolase_like"/>
    <property type="match status" value="1"/>
</dbReference>
<dbReference type="AlphaFoldDB" id="A0AB34IY66"/>
<keyword evidence="2" id="KW-1185">Reference proteome</keyword>
<protein>
    <submittedName>
        <fullName evidence="1">Uncharacterized protein</fullName>
    </submittedName>
</protein>
<organism evidence="1 2">
    <name type="scientific">Prymnesium parvum</name>
    <name type="common">Toxic golden alga</name>
    <dbReference type="NCBI Taxonomy" id="97485"/>
    <lineage>
        <taxon>Eukaryota</taxon>
        <taxon>Haptista</taxon>
        <taxon>Haptophyta</taxon>
        <taxon>Prymnesiophyceae</taxon>
        <taxon>Prymnesiales</taxon>
        <taxon>Prymnesiaceae</taxon>
        <taxon>Prymnesium</taxon>
    </lineage>
</organism>
<proteinExistence type="predicted"/>
<dbReference type="Pfam" id="PF13344">
    <property type="entry name" value="Hydrolase_6"/>
    <property type="match status" value="1"/>
</dbReference>
<dbReference type="Proteomes" id="UP001515480">
    <property type="component" value="Unassembled WGS sequence"/>
</dbReference>
<dbReference type="InterPro" id="IPR036412">
    <property type="entry name" value="HAD-like_sf"/>
</dbReference>
<comment type="caution">
    <text evidence="1">The sequence shown here is derived from an EMBL/GenBank/DDBJ whole genome shotgun (WGS) entry which is preliminary data.</text>
</comment>
<dbReference type="PANTHER" id="PTHR19288:SF90">
    <property type="entry name" value="OS08G0542600 PROTEIN"/>
    <property type="match status" value="1"/>
</dbReference>
<evidence type="ECO:0000313" key="1">
    <source>
        <dbReference type="EMBL" id="KAL1507933.1"/>
    </source>
</evidence>
<dbReference type="SUPFAM" id="SSF56784">
    <property type="entry name" value="HAD-like"/>
    <property type="match status" value="1"/>
</dbReference>
<evidence type="ECO:0000313" key="2">
    <source>
        <dbReference type="Proteomes" id="UP001515480"/>
    </source>
</evidence>
<accession>A0AB34IY66</accession>
<dbReference type="InterPro" id="IPR023214">
    <property type="entry name" value="HAD_sf"/>
</dbReference>
<dbReference type="EMBL" id="JBGBPQ010000017">
    <property type="protein sequence ID" value="KAL1507933.1"/>
    <property type="molecule type" value="Genomic_DNA"/>
</dbReference>
<dbReference type="GO" id="GO:0016791">
    <property type="term" value="F:phosphatase activity"/>
    <property type="evidence" value="ECO:0007669"/>
    <property type="project" value="TreeGrafter"/>
</dbReference>
<gene>
    <name evidence="1" type="ORF">AB1Y20_007537</name>
</gene>
<name>A0AB34IY66_PRYPA</name>
<dbReference type="Gene3D" id="3.40.50.1000">
    <property type="entry name" value="HAD superfamily/HAD-like"/>
    <property type="match status" value="2"/>
</dbReference>
<dbReference type="GO" id="GO:0005737">
    <property type="term" value="C:cytoplasm"/>
    <property type="evidence" value="ECO:0007669"/>
    <property type="project" value="TreeGrafter"/>
</dbReference>
<sequence length="352" mass="38424">MLLFPPLLVASLVKAPTSPYRGRRPSIDPRVAPPGCTVSPVPRRRPSIISGLAEVAAEYDVIFLDQFGVLHDGVRALPGAVECFEALAASGKQLVVLSNTSRRRSFALRKLPSLGFRSEHLTDFVCSGEQAWQHIKHCRKGQRMLWIAWGEDFQAWEPDFLDGLEVRLAPANEADFVFCHGSMTLRDGSSTTPTDMLETGKPSDALREALHICAVRNLTMVCANPDLYVVLPSGERGYMPGIIAKMYEELGGRIVYFGKPYASAFQASLESVGRSIPLARVLHVGDSLDHDIKGANQAGVHSLFVASGIHASELKIRNAVSTQLAEDAVQSICDEYGVNPTYTISSFVWEVG</sequence>
<reference evidence="1 2" key="1">
    <citation type="journal article" date="2024" name="Science">
        <title>Giant polyketide synthase enzymes in the biosynthesis of giant marine polyether toxins.</title>
        <authorList>
            <person name="Fallon T.R."/>
            <person name="Shende V.V."/>
            <person name="Wierzbicki I.H."/>
            <person name="Pendleton A.L."/>
            <person name="Watervoot N.F."/>
            <person name="Auber R.P."/>
            <person name="Gonzalez D.J."/>
            <person name="Wisecaver J.H."/>
            <person name="Moore B.S."/>
        </authorList>
    </citation>
    <scope>NUCLEOTIDE SEQUENCE [LARGE SCALE GENOMIC DNA]</scope>
    <source>
        <strain evidence="1 2">12B1</strain>
    </source>
</reference>
<dbReference type="PANTHER" id="PTHR19288">
    <property type="entry name" value="4-NITROPHENYLPHOSPHATASE-RELATED"/>
    <property type="match status" value="1"/>
</dbReference>